<gene>
    <name evidence="1" type="ORF">G352_00572</name>
</gene>
<proteinExistence type="predicted"/>
<dbReference type="EMBL" id="AOEX01000009">
    <property type="protein sequence ID" value="EME67333.1"/>
    <property type="molecule type" value="Genomic_DNA"/>
</dbReference>
<accession>M3A362</accession>
<reference evidence="1 2" key="1">
    <citation type="journal article" date="2013" name="Genome Announc.">
        <title>Draft Genome Sequence of Rhodococcus ruber Strain BKS 20-38.</title>
        <authorList>
            <person name="Bala M."/>
            <person name="Kumar S."/>
            <person name="Raghava G.P."/>
            <person name="Mayilraj S."/>
        </authorList>
    </citation>
    <scope>NUCLEOTIDE SEQUENCE [LARGE SCALE GENOMIC DNA]</scope>
    <source>
        <strain evidence="1 2">BKS 20-38</strain>
    </source>
</reference>
<evidence type="ECO:0000313" key="2">
    <source>
        <dbReference type="Proteomes" id="UP000011731"/>
    </source>
</evidence>
<comment type="caution">
    <text evidence="1">The sequence shown here is derived from an EMBL/GenBank/DDBJ whole genome shotgun (WGS) entry which is preliminary data.</text>
</comment>
<protein>
    <submittedName>
        <fullName evidence="1">Uncharacterized protein</fullName>
    </submittedName>
</protein>
<evidence type="ECO:0000313" key="1">
    <source>
        <dbReference type="EMBL" id="EME67333.1"/>
    </source>
</evidence>
<dbReference type="AlphaFoldDB" id="M3A362"/>
<name>M3A362_9NOCA</name>
<sequence>MQRSARFDTQNSEQPGEPVVRVDDCIDQSVLESCFGGMGRSTGQFARHLFDHARPTEAQHRRAFGRTDI</sequence>
<keyword evidence="2" id="KW-1185">Reference proteome</keyword>
<organism evidence="1 2">
    <name type="scientific">Rhodococcus ruber BKS 20-38</name>
    <dbReference type="NCBI Taxonomy" id="1278076"/>
    <lineage>
        <taxon>Bacteria</taxon>
        <taxon>Bacillati</taxon>
        <taxon>Actinomycetota</taxon>
        <taxon>Actinomycetes</taxon>
        <taxon>Mycobacteriales</taxon>
        <taxon>Nocardiaceae</taxon>
        <taxon>Rhodococcus</taxon>
    </lineage>
</organism>
<dbReference type="Proteomes" id="UP000011731">
    <property type="component" value="Unassembled WGS sequence"/>
</dbReference>